<dbReference type="PATRIC" id="fig|1423806.3.peg.472"/>
<accession>A0A023CWW3</accession>
<dbReference type="RefSeq" id="WP_051993315.1">
    <property type="nucleotide sequence ID" value="NZ_AYZF01000008.1"/>
</dbReference>
<dbReference type="Proteomes" id="UP000050961">
    <property type="component" value="Unassembled WGS sequence"/>
</dbReference>
<evidence type="ECO:0000313" key="1">
    <source>
        <dbReference type="EMBL" id="KRN06904.1"/>
    </source>
</evidence>
<dbReference type="STRING" id="1423806.FD15_GL000464"/>
<gene>
    <name evidence="1" type="ORF">FD15_GL000464</name>
</gene>
<evidence type="ECO:0000313" key="2">
    <source>
        <dbReference type="Proteomes" id="UP000050961"/>
    </source>
</evidence>
<dbReference type="eggNOG" id="COG0300">
    <property type="taxonomic scope" value="Bacteria"/>
</dbReference>
<proteinExistence type="predicted"/>
<comment type="caution">
    <text evidence="1">The sequence shown here is derived from an EMBL/GenBank/DDBJ whole genome shotgun (WGS) entry which is preliminary data.</text>
</comment>
<dbReference type="SUPFAM" id="SSF51735">
    <property type="entry name" value="NAD(P)-binding Rossmann-fold domains"/>
    <property type="match status" value="1"/>
</dbReference>
<name>A0A023CWW3_9LACO</name>
<protein>
    <recommendedName>
        <fullName evidence="3">Short chain dehydrogenase</fullName>
    </recommendedName>
</protein>
<dbReference type="AlphaFoldDB" id="A0A023CWW3"/>
<keyword evidence="2" id="KW-1185">Reference proteome</keyword>
<organism evidence="1 2">
    <name type="scientific">Liquorilactobacillus sucicola DSM 21376 = JCM 15457</name>
    <dbReference type="NCBI Taxonomy" id="1423806"/>
    <lineage>
        <taxon>Bacteria</taxon>
        <taxon>Bacillati</taxon>
        <taxon>Bacillota</taxon>
        <taxon>Bacilli</taxon>
        <taxon>Lactobacillales</taxon>
        <taxon>Lactobacillaceae</taxon>
        <taxon>Liquorilactobacillus</taxon>
    </lineage>
</organism>
<evidence type="ECO:0008006" key="3">
    <source>
        <dbReference type="Google" id="ProtNLM"/>
    </source>
</evidence>
<dbReference type="Gene3D" id="3.40.50.720">
    <property type="entry name" value="NAD(P)-binding Rossmann-like Domain"/>
    <property type="match status" value="1"/>
</dbReference>
<sequence length="103" mass="11379">MLRQDKGALLFTTGLSAIYPNPNMADASVAKAALRNYILNLEQGLGNKNIFVGHISLGVFLKGNTLKVDDPDAVADRWYQKYINNEHGEEAYPKGVTQDTVIR</sequence>
<reference evidence="1 2" key="1">
    <citation type="journal article" date="2015" name="Genome Announc.">
        <title>Expanding the biotechnology potential of lactobacilli through comparative genomics of 213 strains and associated genera.</title>
        <authorList>
            <person name="Sun Z."/>
            <person name="Harris H.M."/>
            <person name="McCann A."/>
            <person name="Guo C."/>
            <person name="Argimon S."/>
            <person name="Zhang W."/>
            <person name="Yang X."/>
            <person name="Jeffery I.B."/>
            <person name="Cooney J.C."/>
            <person name="Kagawa T.F."/>
            <person name="Liu W."/>
            <person name="Song Y."/>
            <person name="Salvetti E."/>
            <person name="Wrobel A."/>
            <person name="Rasinkangas P."/>
            <person name="Parkhill J."/>
            <person name="Rea M.C."/>
            <person name="O'Sullivan O."/>
            <person name="Ritari J."/>
            <person name="Douillard F.P."/>
            <person name="Paul Ross R."/>
            <person name="Yang R."/>
            <person name="Briner A.E."/>
            <person name="Felis G.E."/>
            <person name="de Vos W.M."/>
            <person name="Barrangou R."/>
            <person name="Klaenhammer T.R."/>
            <person name="Caufield P.W."/>
            <person name="Cui Y."/>
            <person name="Zhang H."/>
            <person name="O'Toole P.W."/>
        </authorList>
    </citation>
    <scope>NUCLEOTIDE SEQUENCE [LARGE SCALE GENOMIC DNA]</scope>
    <source>
        <strain evidence="1 2">DSM 21376</strain>
    </source>
</reference>
<dbReference type="EMBL" id="AYZF01000008">
    <property type="protein sequence ID" value="KRN06904.1"/>
    <property type="molecule type" value="Genomic_DNA"/>
</dbReference>
<dbReference type="InterPro" id="IPR036291">
    <property type="entry name" value="NAD(P)-bd_dom_sf"/>
</dbReference>